<dbReference type="AlphaFoldDB" id="A0A1G7SGK7"/>
<dbReference type="EMBL" id="FNCN01000002">
    <property type="protein sequence ID" value="SDG22133.1"/>
    <property type="molecule type" value="Genomic_DNA"/>
</dbReference>
<gene>
    <name evidence="1" type="ORF">SAMN05421505_102300</name>
</gene>
<dbReference type="OrthoDB" id="4165694at2"/>
<evidence type="ECO:0000313" key="1">
    <source>
        <dbReference type="EMBL" id="SDG22133.1"/>
    </source>
</evidence>
<dbReference type="STRING" id="504805.SAMN05421505_102300"/>
<keyword evidence="2" id="KW-1185">Reference proteome</keyword>
<dbReference type="Pfam" id="PF19369">
    <property type="entry name" value="DUF5944"/>
    <property type="match status" value="1"/>
</dbReference>
<reference evidence="1 2" key="1">
    <citation type="submission" date="2016-10" db="EMBL/GenBank/DDBJ databases">
        <authorList>
            <person name="de Groot N.N."/>
        </authorList>
    </citation>
    <scope>NUCLEOTIDE SEQUENCE [LARGE SCALE GENOMIC DNA]</scope>
    <source>
        <strain evidence="1 2">CPCC 201354</strain>
    </source>
</reference>
<proteinExistence type="predicted"/>
<name>A0A1G7SGK7_9ACTN</name>
<dbReference type="InterPro" id="IPR045988">
    <property type="entry name" value="DUF5944"/>
</dbReference>
<dbReference type="Proteomes" id="UP000198923">
    <property type="component" value="Unassembled WGS sequence"/>
</dbReference>
<evidence type="ECO:0000313" key="2">
    <source>
        <dbReference type="Proteomes" id="UP000198923"/>
    </source>
</evidence>
<protein>
    <submittedName>
        <fullName evidence="1">Uncharacterized protein</fullName>
    </submittedName>
</protein>
<dbReference type="RefSeq" id="WP_093168022.1">
    <property type="nucleotide sequence ID" value="NZ_FNCN01000002.1"/>
</dbReference>
<sequence length="252" mass="27964">MAPSFTVHHAVSMVRKEDFDDTALISEAFAKHIVSSLLPARTRPVRCTIDAEPCGTGVKLRFSSHIDGLDSAAAVTHRLVFVDREETRISVHRITPENPSATSEVLVLLDGTDRDYCHASVYDAEERLLAVESVVFNHEGKVRAYPFTSQYVSPLTLGRAELHEIQSDDGRKMLRFTVGLSDLKEPEKIVIALQATGIIDRTEFVCTPEEPEVHRVIPLDANAGLAPGEWVVIAVDDQERFLAQSLIVIRPR</sequence>
<accession>A0A1G7SGK7</accession>
<organism evidence="1 2">
    <name type="scientific">Sinosporangium album</name>
    <dbReference type="NCBI Taxonomy" id="504805"/>
    <lineage>
        <taxon>Bacteria</taxon>
        <taxon>Bacillati</taxon>
        <taxon>Actinomycetota</taxon>
        <taxon>Actinomycetes</taxon>
        <taxon>Streptosporangiales</taxon>
        <taxon>Streptosporangiaceae</taxon>
        <taxon>Sinosporangium</taxon>
    </lineage>
</organism>